<proteinExistence type="inferred from homology"/>
<dbReference type="GO" id="GO:0000287">
    <property type="term" value="F:magnesium ion binding"/>
    <property type="evidence" value="ECO:0007669"/>
    <property type="project" value="InterPro"/>
</dbReference>
<comment type="pathway">
    <text evidence="1">Pyrimidine metabolism; dUMP biosynthesis; dUMP from dCTP (dUTP route): step 2/2.</text>
</comment>
<evidence type="ECO:0000256" key="2">
    <source>
        <dbReference type="ARBA" id="ARBA00006581"/>
    </source>
</evidence>
<evidence type="ECO:0000256" key="3">
    <source>
        <dbReference type="ARBA" id="ARBA00012379"/>
    </source>
</evidence>
<accession>A0A8C4JQ12</accession>
<feature type="domain" description="dUTPase-like" evidence="5">
    <location>
        <begin position="55"/>
        <end position="137"/>
    </location>
</feature>
<keyword evidence="7" id="KW-1185">Reference proteome</keyword>
<dbReference type="Pfam" id="PF00692">
    <property type="entry name" value="dUTPase"/>
    <property type="match status" value="1"/>
</dbReference>
<dbReference type="InterPro" id="IPR036157">
    <property type="entry name" value="dUTPase-like_sf"/>
</dbReference>
<reference evidence="6" key="2">
    <citation type="submission" date="2025-09" db="UniProtKB">
        <authorList>
            <consortium name="Ensembl"/>
        </authorList>
    </citation>
    <scope>IDENTIFICATION</scope>
</reference>
<evidence type="ECO:0000313" key="7">
    <source>
        <dbReference type="Proteomes" id="UP000694423"/>
    </source>
</evidence>
<dbReference type="GO" id="GO:0046081">
    <property type="term" value="P:dUTP catabolic process"/>
    <property type="evidence" value="ECO:0007669"/>
    <property type="project" value="InterPro"/>
</dbReference>
<evidence type="ECO:0000313" key="6">
    <source>
        <dbReference type="Ensembl" id="ENSDNVP00000009953.1"/>
    </source>
</evidence>
<comment type="similarity">
    <text evidence="2">Belongs to the dUTPase family.</text>
</comment>
<dbReference type="Gene3D" id="2.70.40.10">
    <property type="match status" value="1"/>
</dbReference>
<organism evidence="6 7">
    <name type="scientific">Dromaius novaehollandiae</name>
    <name type="common">Emu</name>
    <dbReference type="NCBI Taxonomy" id="8790"/>
    <lineage>
        <taxon>Eukaryota</taxon>
        <taxon>Metazoa</taxon>
        <taxon>Chordata</taxon>
        <taxon>Craniata</taxon>
        <taxon>Vertebrata</taxon>
        <taxon>Euteleostomi</taxon>
        <taxon>Archelosauria</taxon>
        <taxon>Archosauria</taxon>
        <taxon>Dinosauria</taxon>
        <taxon>Saurischia</taxon>
        <taxon>Theropoda</taxon>
        <taxon>Coelurosauria</taxon>
        <taxon>Aves</taxon>
        <taxon>Palaeognathae</taxon>
        <taxon>Casuariiformes</taxon>
        <taxon>Dromaiidae</taxon>
        <taxon>Dromaius</taxon>
    </lineage>
</organism>
<dbReference type="Ensembl" id="ENSDNVT00000011985.1">
    <property type="protein sequence ID" value="ENSDNVP00000009953.1"/>
    <property type="gene ID" value="ENSDNVG00000007044.1"/>
</dbReference>
<evidence type="ECO:0000259" key="5">
    <source>
        <dbReference type="Pfam" id="PF00692"/>
    </source>
</evidence>
<dbReference type="InterPro" id="IPR029054">
    <property type="entry name" value="dUTPase-like"/>
</dbReference>
<evidence type="ECO:0000256" key="4">
    <source>
        <dbReference type="ARBA" id="ARBA00023080"/>
    </source>
</evidence>
<dbReference type="AlphaFoldDB" id="A0A8C4JQ12"/>
<dbReference type="Proteomes" id="UP000694423">
    <property type="component" value="Unplaced"/>
</dbReference>
<dbReference type="EC" id="3.6.1.23" evidence="3"/>
<reference evidence="6" key="1">
    <citation type="submission" date="2025-08" db="UniProtKB">
        <authorList>
            <consortium name="Ensembl"/>
        </authorList>
    </citation>
    <scope>IDENTIFICATION</scope>
</reference>
<evidence type="ECO:0000256" key="1">
    <source>
        <dbReference type="ARBA" id="ARBA00005142"/>
    </source>
</evidence>
<sequence length="145" mass="15430">SPCAGRTAVEDVAQSQQPAEYGLHMLRVQWLHPQACLPRRALPGSAGLDLSHLVSMAITIPQGYYGHVVPCNSLALQEGGIHAGVIDSDCLEEVKVAIHYTGTQPLRCAQGAQIAQQIGEQIGVPTIQETDSLWPTQQPAVACTP</sequence>
<dbReference type="GO" id="GO:0004170">
    <property type="term" value="F:dUTP diphosphatase activity"/>
    <property type="evidence" value="ECO:0007669"/>
    <property type="project" value="UniProtKB-EC"/>
</dbReference>
<dbReference type="PANTHER" id="PTHR11241">
    <property type="entry name" value="DEOXYURIDINE 5'-TRIPHOSPHATE NUCLEOTIDOHYDROLASE"/>
    <property type="match status" value="1"/>
</dbReference>
<name>A0A8C4JQ12_DRONO</name>
<dbReference type="PANTHER" id="PTHR11241:SF0">
    <property type="entry name" value="DEOXYURIDINE 5'-TRIPHOSPHATE NUCLEOTIDOHYDROLASE"/>
    <property type="match status" value="1"/>
</dbReference>
<protein>
    <recommendedName>
        <fullName evidence="3">dUTP diphosphatase</fullName>
        <ecNumber evidence="3">3.6.1.23</ecNumber>
    </recommendedName>
</protein>
<dbReference type="InterPro" id="IPR008181">
    <property type="entry name" value="dUTPase"/>
</dbReference>
<dbReference type="SUPFAM" id="SSF51283">
    <property type="entry name" value="dUTPase-like"/>
    <property type="match status" value="1"/>
</dbReference>
<keyword evidence="4" id="KW-0546">Nucleotide metabolism</keyword>
<dbReference type="GO" id="GO:0006226">
    <property type="term" value="P:dUMP biosynthetic process"/>
    <property type="evidence" value="ECO:0007669"/>
    <property type="project" value="InterPro"/>
</dbReference>